<keyword evidence="6 7" id="KW-0472">Membrane</keyword>
<evidence type="ECO:0000259" key="8">
    <source>
        <dbReference type="PROSITE" id="PS50928"/>
    </source>
</evidence>
<dbReference type="PANTHER" id="PTHR43386:SF1">
    <property type="entry name" value="D,D-DIPEPTIDE TRANSPORT SYSTEM PERMEASE PROTEIN DDPC-RELATED"/>
    <property type="match status" value="1"/>
</dbReference>
<proteinExistence type="inferred from homology"/>
<evidence type="ECO:0000256" key="3">
    <source>
        <dbReference type="ARBA" id="ARBA00022475"/>
    </source>
</evidence>
<dbReference type="GO" id="GO:0055085">
    <property type="term" value="P:transmembrane transport"/>
    <property type="evidence" value="ECO:0007669"/>
    <property type="project" value="InterPro"/>
</dbReference>
<comment type="similarity">
    <text evidence="7">Belongs to the binding-protein-dependent transport system permease family.</text>
</comment>
<gene>
    <name evidence="9" type="ORF">CYJ10_21285</name>
</gene>
<evidence type="ECO:0000256" key="6">
    <source>
        <dbReference type="ARBA" id="ARBA00023136"/>
    </source>
</evidence>
<evidence type="ECO:0000256" key="1">
    <source>
        <dbReference type="ARBA" id="ARBA00004651"/>
    </source>
</evidence>
<feature type="transmembrane region" description="Helical" evidence="7">
    <location>
        <begin position="202"/>
        <end position="226"/>
    </location>
</feature>
<evidence type="ECO:0000256" key="5">
    <source>
        <dbReference type="ARBA" id="ARBA00022989"/>
    </source>
</evidence>
<evidence type="ECO:0000313" key="9">
    <source>
        <dbReference type="EMBL" id="PLP98431.1"/>
    </source>
</evidence>
<dbReference type="AlphaFoldDB" id="A0A2N5C892"/>
<evidence type="ECO:0000256" key="7">
    <source>
        <dbReference type="RuleBase" id="RU363032"/>
    </source>
</evidence>
<keyword evidence="2 7" id="KW-0813">Transport</keyword>
<evidence type="ECO:0000256" key="4">
    <source>
        <dbReference type="ARBA" id="ARBA00022692"/>
    </source>
</evidence>
<name>A0A2N5C892_9BURK</name>
<accession>A0A2N5C892</accession>
<dbReference type="SUPFAM" id="SSF161098">
    <property type="entry name" value="MetI-like"/>
    <property type="match status" value="1"/>
</dbReference>
<keyword evidence="4 7" id="KW-0812">Transmembrane</keyword>
<dbReference type="InterPro" id="IPR025966">
    <property type="entry name" value="OppC_N"/>
</dbReference>
<dbReference type="Proteomes" id="UP000234341">
    <property type="component" value="Unassembled WGS sequence"/>
</dbReference>
<feature type="transmembrane region" description="Helical" evidence="7">
    <location>
        <begin position="247"/>
        <end position="268"/>
    </location>
</feature>
<feature type="transmembrane region" description="Helical" evidence="7">
    <location>
        <begin position="85"/>
        <end position="110"/>
    </location>
</feature>
<comment type="subcellular location">
    <subcellularLocation>
        <location evidence="1 7">Cell membrane</location>
        <topology evidence="1 7">Multi-pass membrane protein</topology>
    </subcellularLocation>
</comment>
<dbReference type="Pfam" id="PF12911">
    <property type="entry name" value="OppC_N"/>
    <property type="match status" value="1"/>
</dbReference>
<dbReference type="Pfam" id="PF00528">
    <property type="entry name" value="BPD_transp_1"/>
    <property type="match status" value="1"/>
</dbReference>
<dbReference type="GO" id="GO:0005886">
    <property type="term" value="C:plasma membrane"/>
    <property type="evidence" value="ECO:0007669"/>
    <property type="project" value="UniProtKB-SubCell"/>
</dbReference>
<dbReference type="InterPro" id="IPR035906">
    <property type="entry name" value="MetI-like_sf"/>
</dbReference>
<dbReference type="Gene3D" id="1.10.3720.10">
    <property type="entry name" value="MetI-like"/>
    <property type="match status" value="1"/>
</dbReference>
<organism evidence="9 10">
    <name type="scientific">Cupriavidus pauculus</name>
    <dbReference type="NCBI Taxonomy" id="82633"/>
    <lineage>
        <taxon>Bacteria</taxon>
        <taxon>Pseudomonadati</taxon>
        <taxon>Pseudomonadota</taxon>
        <taxon>Betaproteobacteria</taxon>
        <taxon>Burkholderiales</taxon>
        <taxon>Burkholderiaceae</taxon>
        <taxon>Cupriavidus</taxon>
    </lineage>
</organism>
<dbReference type="EMBL" id="PJRP01000011">
    <property type="protein sequence ID" value="PLP98431.1"/>
    <property type="molecule type" value="Genomic_DNA"/>
</dbReference>
<comment type="caution">
    <text evidence="9">The sequence shown here is derived from an EMBL/GenBank/DDBJ whole genome shotgun (WGS) entry which is preliminary data.</text>
</comment>
<feature type="transmembrane region" description="Helical" evidence="7">
    <location>
        <begin position="21"/>
        <end position="40"/>
    </location>
</feature>
<dbReference type="CDD" id="cd06261">
    <property type="entry name" value="TM_PBP2"/>
    <property type="match status" value="1"/>
</dbReference>
<feature type="domain" description="ABC transmembrane type-1" evidence="8">
    <location>
        <begin position="81"/>
        <end position="269"/>
    </location>
</feature>
<dbReference type="PROSITE" id="PS50928">
    <property type="entry name" value="ABC_TM1"/>
    <property type="match status" value="1"/>
</dbReference>
<protein>
    <submittedName>
        <fullName evidence="9">ABC transporter permease</fullName>
    </submittedName>
</protein>
<keyword evidence="5 7" id="KW-1133">Transmembrane helix</keyword>
<keyword evidence="3" id="KW-1003">Cell membrane</keyword>
<dbReference type="InterPro" id="IPR000515">
    <property type="entry name" value="MetI-like"/>
</dbReference>
<sequence>MTTMKTNQSFWQRFCHNKAAVAGLAVMAAVGVLAIFGPLMAGNDPWDMVQQPFLHPMQEVGFALGTDTMGRDILAGVIHGARVSLLIGLVSTLVSLLIGVTLGAVSGYFGGWIDAALMRFTEIFQSVPSFALALVLVAIFEPSILSIVVAIAIVSWPPVARLVRSEFLTLRQRDFVAAAQLAGQSTLRIIVTQILPNAMSPIVVMASLMVATAILLESSLSFLGLGDPNHMSWGYMVGSARTVLRQAWWMAVFPGVAILLTVLALNMVGEGLNDALNTRLRRKGR</sequence>
<evidence type="ECO:0000256" key="2">
    <source>
        <dbReference type="ARBA" id="ARBA00022448"/>
    </source>
</evidence>
<dbReference type="PANTHER" id="PTHR43386">
    <property type="entry name" value="OLIGOPEPTIDE TRANSPORT SYSTEM PERMEASE PROTEIN APPC"/>
    <property type="match status" value="1"/>
</dbReference>
<feature type="transmembrane region" description="Helical" evidence="7">
    <location>
        <begin position="130"/>
        <end position="154"/>
    </location>
</feature>
<evidence type="ECO:0000313" key="10">
    <source>
        <dbReference type="Proteomes" id="UP000234341"/>
    </source>
</evidence>
<reference evidence="9 10" key="1">
    <citation type="submission" date="2017-12" db="EMBL/GenBank/DDBJ databases">
        <title>Genome sequence of the active heterotrophic nitrifier-denitrifier, Cupriavidus pauculus UM1.</title>
        <authorList>
            <person name="Putonti C."/>
            <person name="Castignetti D."/>
        </authorList>
    </citation>
    <scope>NUCLEOTIDE SEQUENCE [LARGE SCALE GENOMIC DNA]</scope>
    <source>
        <strain evidence="9 10">UM1</strain>
    </source>
</reference>
<dbReference type="OrthoDB" id="9783218at2"/>
<dbReference type="InterPro" id="IPR050366">
    <property type="entry name" value="BP-dependent_transpt_permease"/>
</dbReference>